<evidence type="ECO:0000256" key="7">
    <source>
        <dbReference type="PROSITE-ProRule" id="PRU00027"/>
    </source>
</evidence>
<dbReference type="SUPFAM" id="SSF140996">
    <property type="entry name" value="Hermes dimerisation domain"/>
    <property type="match status" value="1"/>
</dbReference>
<keyword evidence="2 7" id="KW-0863">Zinc-finger</keyword>
<gene>
    <name evidence="10" type="ORF">Sradi_4594300</name>
</gene>
<dbReference type="PROSITE" id="PS50808">
    <property type="entry name" value="ZF_BED"/>
    <property type="match status" value="1"/>
</dbReference>
<proteinExistence type="predicted"/>
<keyword evidence="4" id="KW-0805">Transcription regulation</keyword>
<keyword evidence="1" id="KW-0479">Metal-binding</keyword>
<evidence type="ECO:0000256" key="2">
    <source>
        <dbReference type="ARBA" id="ARBA00022771"/>
    </source>
</evidence>
<keyword evidence="3" id="KW-0862">Zinc</keyword>
<evidence type="ECO:0000256" key="4">
    <source>
        <dbReference type="ARBA" id="ARBA00023015"/>
    </source>
</evidence>
<reference evidence="10" key="2">
    <citation type="journal article" date="2024" name="Plant">
        <title>Genomic evolution and insights into agronomic trait innovations of Sesamum species.</title>
        <authorList>
            <person name="Miao H."/>
            <person name="Wang L."/>
            <person name="Qu L."/>
            <person name="Liu H."/>
            <person name="Sun Y."/>
            <person name="Le M."/>
            <person name="Wang Q."/>
            <person name="Wei S."/>
            <person name="Zheng Y."/>
            <person name="Lin W."/>
            <person name="Duan Y."/>
            <person name="Cao H."/>
            <person name="Xiong S."/>
            <person name="Wang X."/>
            <person name="Wei L."/>
            <person name="Li C."/>
            <person name="Ma Q."/>
            <person name="Ju M."/>
            <person name="Zhao R."/>
            <person name="Li G."/>
            <person name="Mu C."/>
            <person name="Tian Q."/>
            <person name="Mei H."/>
            <person name="Zhang T."/>
            <person name="Gao T."/>
            <person name="Zhang H."/>
        </authorList>
    </citation>
    <scope>NUCLEOTIDE SEQUENCE</scope>
    <source>
        <strain evidence="10">G02</strain>
    </source>
</reference>
<accession>A0AAW2NB70</accession>
<dbReference type="InterPro" id="IPR003656">
    <property type="entry name" value="Znf_BED"/>
</dbReference>
<dbReference type="GO" id="GO:0003677">
    <property type="term" value="F:DNA binding"/>
    <property type="evidence" value="ECO:0007669"/>
    <property type="project" value="UniProtKB-KW"/>
</dbReference>
<comment type="caution">
    <text evidence="10">The sequence shown here is derived from an EMBL/GenBank/DDBJ whole genome shotgun (WGS) entry which is preliminary data.</text>
</comment>
<evidence type="ECO:0000256" key="8">
    <source>
        <dbReference type="SAM" id="MobiDB-lite"/>
    </source>
</evidence>
<sequence length="481" mass="55960">MEGETLDSPSMSSKDDGNSDTLPTQMETWDHFTPYTDNNGKTRAECKCCERTYAVGPSMNVTSEMNNHTKTCKNHPDNQTIAGSCGSVNEETRESWKFDQEATRKALARMIIIDELPFKFVENEGFRQFVSVACPEFIIPSRTAIIGDCYRLYFDEKNKLKTYFKITGQRISLTVDTWTSSQRLTYMCLTAHYIDTDWKMQKVILNFIPRPTHKGDDVGLLIEKCLLDWGIDRIFTITVDNTSSNDTIVAYLRRKFVNQGTAVLGGKFLHMRCVAHIVNLIVKDGLKELNESIERVRTVVRYVLQSLAKLKKFNNFVVEEKVESKRSLCLDVPTRWDSIYTMLETAVIFQRVFERYEMSDADFRGDFMPDGPYGKIGLPTKYDWDMVERFVKVLQYFYKLIVQISGSLYVTSNIFLDEISEVDYMLKEWLRSDDDILVDMARQIKVKFDKYWGDVEKMNMMLYVAVMLDPRLKFSYVEYVF</sequence>
<feature type="region of interest" description="Disordered" evidence="8">
    <location>
        <begin position="1"/>
        <end position="35"/>
    </location>
</feature>
<dbReference type="EMBL" id="JACGWJ010000020">
    <property type="protein sequence ID" value="KAL0340775.1"/>
    <property type="molecule type" value="Genomic_DNA"/>
</dbReference>
<dbReference type="GO" id="GO:0008270">
    <property type="term" value="F:zinc ion binding"/>
    <property type="evidence" value="ECO:0007669"/>
    <property type="project" value="UniProtKB-KW"/>
</dbReference>
<evidence type="ECO:0000259" key="9">
    <source>
        <dbReference type="PROSITE" id="PS50808"/>
    </source>
</evidence>
<evidence type="ECO:0000256" key="3">
    <source>
        <dbReference type="ARBA" id="ARBA00022833"/>
    </source>
</evidence>
<evidence type="ECO:0000256" key="6">
    <source>
        <dbReference type="ARBA" id="ARBA00023163"/>
    </source>
</evidence>
<dbReference type="SMART" id="SM00614">
    <property type="entry name" value="ZnF_BED"/>
    <property type="match status" value="1"/>
</dbReference>
<dbReference type="SUPFAM" id="SSF53098">
    <property type="entry name" value="Ribonuclease H-like"/>
    <property type="match status" value="1"/>
</dbReference>
<keyword evidence="5" id="KW-0238">DNA-binding</keyword>
<dbReference type="InterPro" id="IPR025525">
    <property type="entry name" value="hAT-like_transposase_RNase-H"/>
</dbReference>
<keyword evidence="6" id="KW-0804">Transcription</keyword>
<name>A0AAW2NB70_SESRA</name>
<dbReference type="InterPro" id="IPR012337">
    <property type="entry name" value="RNaseH-like_sf"/>
</dbReference>
<dbReference type="AlphaFoldDB" id="A0AAW2NB70"/>
<dbReference type="PANTHER" id="PTHR46481">
    <property type="entry name" value="ZINC FINGER BED DOMAIN-CONTAINING PROTEIN 4"/>
    <property type="match status" value="1"/>
</dbReference>
<feature type="domain" description="BED-type" evidence="9">
    <location>
        <begin position="23"/>
        <end position="79"/>
    </location>
</feature>
<evidence type="ECO:0000256" key="5">
    <source>
        <dbReference type="ARBA" id="ARBA00023125"/>
    </source>
</evidence>
<reference evidence="10" key="1">
    <citation type="submission" date="2020-06" db="EMBL/GenBank/DDBJ databases">
        <authorList>
            <person name="Li T."/>
            <person name="Hu X."/>
            <person name="Zhang T."/>
            <person name="Song X."/>
            <person name="Zhang H."/>
            <person name="Dai N."/>
            <person name="Sheng W."/>
            <person name="Hou X."/>
            <person name="Wei L."/>
        </authorList>
    </citation>
    <scope>NUCLEOTIDE SEQUENCE</scope>
    <source>
        <strain evidence="10">G02</strain>
        <tissue evidence="10">Leaf</tissue>
    </source>
</reference>
<dbReference type="Pfam" id="PF14372">
    <property type="entry name" value="hAT-like_RNase-H"/>
    <property type="match status" value="1"/>
</dbReference>
<dbReference type="InterPro" id="IPR052035">
    <property type="entry name" value="ZnF_BED_domain_contain"/>
</dbReference>
<protein>
    <submittedName>
        <fullName evidence="10">AC transposase</fullName>
    </submittedName>
</protein>
<evidence type="ECO:0000313" key="10">
    <source>
        <dbReference type="EMBL" id="KAL0340775.1"/>
    </source>
</evidence>
<evidence type="ECO:0000256" key="1">
    <source>
        <dbReference type="ARBA" id="ARBA00022723"/>
    </source>
</evidence>
<organism evidence="10">
    <name type="scientific">Sesamum radiatum</name>
    <name type="common">Black benniseed</name>
    <dbReference type="NCBI Taxonomy" id="300843"/>
    <lineage>
        <taxon>Eukaryota</taxon>
        <taxon>Viridiplantae</taxon>
        <taxon>Streptophyta</taxon>
        <taxon>Embryophyta</taxon>
        <taxon>Tracheophyta</taxon>
        <taxon>Spermatophyta</taxon>
        <taxon>Magnoliopsida</taxon>
        <taxon>eudicotyledons</taxon>
        <taxon>Gunneridae</taxon>
        <taxon>Pentapetalae</taxon>
        <taxon>asterids</taxon>
        <taxon>lamiids</taxon>
        <taxon>Lamiales</taxon>
        <taxon>Pedaliaceae</taxon>
        <taxon>Sesamum</taxon>
    </lineage>
</organism>
<dbReference type="PANTHER" id="PTHR46481:SF7">
    <property type="entry name" value="ZINC FINGER BED DOMAIN-CONTAINING PROTEIN RICESLEEPER 2-LIKE"/>
    <property type="match status" value="1"/>
</dbReference>